<keyword evidence="1" id="KW-0732">Signal</keyword>
<dbReference type="HOGENOM" id="CLU_081164_2_0_1"/>
<proteinExistence type="predicted"/>
<dbReference type="STRING" id="745531.A0A0C3RP10"/>
<evidence type="ECO:0000313" key="3">
    <source>
        <dbReference type="Proteomes" id="UP000053257"/>
    </source>
</evidence>
<evidence type="ECO:0000256" key="1">
    <source>
        <dbReference type="SAM" id="SignalP"/>
    </source>
</evidence>
<protein>
    <submittedName>
        <fullName evidence="2">Uncharacterized protein</fullName>
    </submittedName>
</protein>
<evidence type="ECO:0000313" key="2">
    <source>
        <dbReference type="EMBL" id="KIP01101.1"/>
    </source>
</evidence>
<reference evidence="2 3" key="1">
    <citation type="journal article" date="2014" name="PLoS Genet.">
        <title>Analysis of the Phlebiopsis gigantea genome, transcriptome and secretome provides insight into its pioneer colonization strategies of wood.</title>
        <authorList>
            <person name="Hori C."/>
            <person name="Ishida T."/>
            <person name="Igarashi K."/>
            <person name="Samejima M."/>
            <person name="Suzuki H."/>
            <person name="Master E."/>
            <person name="Ferreira P."/>
            <person name="Ruiz-Duenas F.J."/>
            <person name="Held B."/>
            <person name="Canessa P."/>
            <person name="Larrondo L.F."/>
            <person name="Schmoll M."/>
            <person name="Druzhinina I.S."/>
            <person name="Kubicek C.P."/>
            <person name="Gaskell J.A."/>
            <person name="Kersten P."/>
            <person name="St John F."/>
            <person name="Glasner J."/>
            <person name="Sabat G."/>
            <person name="Splinter BonDurant S."/>
            <person name="Syed K."/>
            <person name="Yadav J."/>
            <person name="Mgbeahuruike A.C."/>
            <person name="Kovalchuk A."/>
            <person name="Asiegbu F.O."/>
            <person name="Lackner G."/>
            <person name="Hoffmeister D."/>
            <person name="Rencoret J."/>
            <person name="Gutierrez A."/>
            <person name="Sun H."/>
            <person name="Lindquist E."/>
            <person name="Barry K."/>
            <person name="Riley R."/>
            <person name="Grigoriev I.V."/>
            <person name="Henrissat B."/>
            <person name="Kues U."/>
            <person name="Berka R.M."/>
            <person name="Martinez A.T."/>
            <person name="Covert S.F."/>
            <person name="Blanchette R.A."/>
            <person name="Cullen D."/>
        </authorList>
    </citation>
    <scope>NUCLEOTIDE SEQUENCE [LARGE SCALE GENOMIC DNA]</scope>
    <source>
        <strain evidence="2 3">11061_1 CR5-6</strain>
    </source>
</reference>
<dbReference type="Proteomes" id="UP000053257">
    <property type="component" value="Unassembled WGS sequence"/>
</dbReference>
<dbReference type="EMBL" id="KN840935">
    <property type="protein sequence ID" value="KIP01101.1"/>
    <property type="molecule type" value="Genomic_DNA"/>
</dbReference>
<dbReference type="AlphaFoldDB" id="A0A0C3RP10"/>
<feature type="signal peptide" evidence="1">
    <location>
        <begin position="1"/>
        <end position="22"/>
    </location>
</feature>
<organism evidence="2 3">
    <name type="scientific">Phlebiopsis gigantea (strain 11061_1 CR5-6)</name>
    <name type="common">White-rot fungus</name>
    <name type="synonym">Peniophora gigantea</name>
    <dbReference type="NCBI Taxonomy" id="745531"/>
    <lineage>
        <taxon>Eukaryota</taxon>
        <taxon>Fungi</taxon>
        <taxon>Dikarya</taxon>
        <taxon>Basidiomycota</taxon>
        <taxon>Agaricomycotina</taxon>
        <taxon>Agaricomycetes</taxon>
        <taxon>Polyporales</taxon>
        <taxon>Phanerochaetaceae</taxon>
        <taxon>Phlebiopsis</taxon>
    </lineage>
</organism>
<name>A0A0C3RP10_PHLG1</name>
<feature type="chain" id="PRO_5002168995" evidence="1">
    <location>
        <begin position="23"/>
        <end position="187"/>
    </location>
</feature>
<accession>A0A0C3RP10</accession>
<dbReference type="OrthoDB" id="3245657at2759"/>
<gene>
    <name evidence="2" type="ORF">PHLGIDRAFT_395076</name>
</gene>
<dbReference type="Gene3D" id="2.60.120.260">
    <property type="entry name" value="Galactose-binding domain-like"/>
    <property type="match status" value="1"/>
</dbReference>
<sequence>MRHKLGRLAWLPLVAIGTMGLAKLVNITIDDAGEDPSTHASIEYTPAIAWHYGPTCGVCEAVLNSQQTYNGTWHDVTYHPTKATSNLPQNATFSFTGSAIYIFGVVAYSGNNPGGHGGAELFFFIDGGQLGSFSSAVNKTAPKYTYNTLLWSEDTLPHGEHRLTIRNGQDGRGTASLLLLDYIIYST</sequence>
<keyword evidence="3" id="KW-1185">Reference proteome</keyword>